<dbReference type="InterPro" id="IPR027417">
    <property type="entry name" value="P-loop_NTPase"/>
</dbReference>
<organism evidence="1 2">
    <name type="scientific">Phanerochaete sordida</name>
    <dbReference type="NCBI Taxonomy" id="48140"/>
    <lineage>
        <taxon>Eukaryota</taxon>
        <taxon>Fungi</taxon>
        <taxon>Dikarya</taxon>
        <taxon>Basidiomycota</taxon>
        <taxon>Agaricomycotina</taxon>
        <taxon>Agaricomycetes</taxon>
        <taxon>Polyporales</taxon>
        <taxon>Phanerochaetaceae</taxon>
        <taxon>Phanerochaete</taxon>
    </lineage>
</organism>
<proteinExistence type="predicted"/>
<gene>
    <name evidence="1" type="ORF">PsYK624_130410</name>
</gene>
<evidence type="ECO:0000313" key="1">
    <source>
        <dbReference type="EMBL" id="GJE96834.1"/>
    </source>
</evidence>
<protein>
    <submittedName>
        <fullName evidence="1">GTPase domain-containing protein</fullName>
    </submittedName>
</protein>
<evidence type="ECO:0000313" key="2">
    <source>
        <dbReference type="Proteomes" id="UP000703269"/>
    </source>
</evidence>
<accession>A0A9P3LJM7</accession>
<dbReference type="Proteomes" id="UP000703269">
    <property type="component" value="Unassembled WGS sequence"/>
</dbReference>
<dbReference type="AlphaFoldDB" id="A0A9P3LJM7"/>
<reference evidence="1 2" key="1">
    <citation type="submission" date="2021-08" db="EMBL/GenBank/DDBJ databases">
        <title>Draft Genome Sequence of Phanerochaete sordida strain YK-624.</title>
        <authorList>
            <person name="Mori T."/>
            <person name="Dohra H."/>
            <person name="Suzuki T."/>
            <person name="Kawagishi H."/>
            <person name="Hirai H."/>
        </authorList>
    </citation>
    <scope>NUCLEOTIDE SEQUENCE [LARGE SCALE GENOMIC DNA]</scope>
    <source>
        <strain evidence="1 2">YK-624</strain>
    </source>
</reference>
<name>A0A9P3LJM7_9APHY</name>
<comment type="caution">
    <text evidence="1">The sequence shown here is derived from an EMBL/GenBank/DDBJ whole genome shotgun (WGS) entry which is preliminary data.</text>
</comment>
<keyword evidence="2" id="KW-1185">Reference proteome</keyword>
<dbReference type="EMBL" id="BPQB01000064">
    <property type="protein sequence ID" value="GJE96834.1"/>
    <property type="molecule type" value="Genomic_DNA"/>
</dbReference>
<dbReference type="SUPFAM" id="SSF52540">
    <property type="entry name" value="P-loop containing nucleoside triphosphate hydrolases"/>
    <property type="match status" value="1"/>
</dbReference>
<dbReference type="OrthoDB" id="2796204at2759"/>
<dbReference type="CDD" id="cd00882">
    <property type="entry name" value="Ras_like_GTPase"/>
    <property type="match status" value="1"/>
</dbReference>
<sequence>MAEIKRFRLLIIGKTGCGKTTILSKLCGDDVADMPTAHERGKHDIERELDFRTNDKLVAHDSEGFEAGEEAQYRVVTEFIRRRGTMQDVNQRLHMVWYCVEMNTRPVQMAEEQFFGAKRDVPVIAIFTKFDNYVEDMVQQIQEEAEDDDPPKPLSEVDKLAEEKAQESFKDNYRSRLEKLPFPPEAIVALSRTHESTPEDSRLSELVRQTMAALIPSDDSRMTPERRQEQERLRELFVTAQTADLTVKVENAIATSMRIGYESLGKRPIERQRLIDLWNTKWSSQDSKSFSWLNRQLQQHVDFSPRLIGHENSPDFNQVEQWNEQLRQCAALEEMVSDSVIIMRYIFLLSTKDQAQVQRLIEWYDGNSSVAKQLREALVSKHSQNPKNNVGLKPLDLITIVSGLTFEAPDIKVSAEVKSGTRLPAASAEPQKGLFSKIFKKKDKHNK</sequence>
<dbReference type="Gene3D" id="3.40.50.300">
    <property type="entry name" value="P-loop containing nucleotide triphosphate hydrolases"/>
    <property type="match status" value="1"/>
</dbReference>